<dbReference type="InterPro" id="IPR016186">
    <property type="entry name" value="C-type_lectin-like/link_sf"/>
</dbReference>
<dbReference type="AlphaFoldDB" id="A0AAV7KIT7"/>
<keyword evidence="3" id="KW-1185">Reference proteome</keyword>
<dbReference type="PANTHER" id="PTHR22803">
    <property type="entry name" value="MANNOSE, PHOSPHOLIPASE, LECTIN RECEPTOR RELATED"/>
    <property type="match status" value="1"/>
</dbReference>
<dbReference type="CDD" id="cd00037">
    <property type="entry name" value="CLECT"/>
    <property type="match status" value="1"/>
</dbReference>
<organism evidence="2 3">
    <name type="scientific">Oopsacas minuta</name>
    <dbReference type="NCBI Taxonomy" id="111878"/>
    <lineage>
        <taxon>Eukaryota</taxon>
        <taxon>Metazoa</taxon>
        <taxon>Porifera</taxon>
        <taxon>Hexactinellida</taxon>
        <taxon>Hexasterophora</taxon>
        <taxon>Lyssacinosida</taxon>
        <taxon>Leucopsacidae</taxon>
        <taxon>Oopsacas</taxon>
    </lineage>
</organism>
<protein>
    <submittedName>
        <fullName evidence="2">C-type mannose receptor 2</fullName>
    </submittedName>
</protein>
<dbReference type="InterPro" id="IPR050111">
    <property type="entry name" value="C-type_lectin/snaclec_domain"/>
</dbReference>
<dbReference type="PROSITE" id="PS50041">
    <property type="entry name" value="C_TYPE_LECTIN_2"/>
    <property type="match status" value="1"/>
</dbReference>
<feature type="domain" description="C-type lectin" evidence="1">
    <location>
        <begin position="57"/>
        <end position="165"/>
    </location>
</feature>
<evidence type="ECO:0000313" key="2">
    <source>
        <dbReference type="EMBL" id="KAI6661277.1"/>
    </source>
</evidence>
<evidence type="ECO:0000313" key="3">
    <source>
        <dbReference type="Proteomes" id="UP001165289"/>
    </source>
</evidence>
<comment type="caution">
    <text evidence="2">The sequence shown here is derived from an EMBL/GenBank/DDBJ whole genome shotgun (WGS) entry which is preliminary data.</text>
</comment>
<dbReference type="Proteomes" id="UP001165289">
    <property type="component" value="Unassembled WGS sequence"/>
</dbReference>
<dbReference type="SUPFAM" id="SSF56436">
    <property type="entry name" value="C-type lectin-like"/>
    <property type="match status" value="1"/>
</dbReference>
<gene>
    <name evidence="2" type="ORF">LOD99_10057</name>
</gene>
<dbReference type="SMART" id="SM00034">
    <property type="entry name" value="CLECT"/>
    <property type="match status" value="1"/>
</dbReference>
<dbReference type="InterPro" id="IPR016187">
    <property type="entry name" value="CTDL_fold"/>
</dbReference>
<dbReference type="Gene3D" id="3.10.100.10">
    <property type="entry name" value="Mannose-Binding Protein A, subunit A"/>
    <property type="match status" value="1"/>
</dbReference>
<dbReference type="InterPro" id="IPR001304">
    <property type="entry name" value="C-type_lectin-like"/>
</dbReference>
<evidence type="ECO:0000259" key="1">
    <source>
        <dbReference type="PROSITE" id="PS50041"/>
    </source>
</evidence>
<reference evidence="2 3" key="1">
    <citation type="journal article" date="2023" name="BMC Biol.">
        <title>The compact genome of the sponge Oopsacas minuta (Hexactinellida) is lacking key metazoan core genes.</title>
        <authorList>
            <person name="Santini S."/>
            <person name="Schenkelaars Q."/>
            <person name="Jourda C."/>
            <person name="Duchesne M."/>
            <person name="Belahbib H."/>
            <person name="Rocher C."/>
            <person name="Selva M."/>
            <person name="Riesgo A."/>
            <person name="Vervoort M."/>
            <person name="Leys S.P."/>
            <person name="Kodjabachian L."/>
            <person name="Le Bivic A."/>
            <person name="Borchiellini C."/>
            <person name="Claverie J.M."/>
            <person name="Renard E."/>
        </authorList>
    </citation>
    <scope>NUCLEOTIDE SEQUENCE [LARGE SCALE GENOMIC DNA]</scope>
    <source>
        <strain evidence="2">SPO-2</strain>
    </source>
</reference>
<keyword evidence="2" id="KW-0675">Receptor</keyword>
<dbReference type="Pfam" id="PF00059">
    <property type="entry name" value="Lectin_C"/>
    <property type="match status" value="1"/>
</dbReference>
<accession>A0AAV7KIT7</accession>
<dbReference type="EMBL" id="JAKMXF010000016">
    <property type="protein sequence ID" value="KAI6661277.1"/>
    <property type="molecule type" value="Genomic_DNA"/>
</dbReference>
<name>A0AAV7KIT7_9METZ</name>
<sequence length="448" mass="49638">MFEERSFFGVIKVTFWNEGMGFCIAKKLYYTISSAIYQESLHFIYFSATPSACDLIYNESCYRLYEVSDGINWLDAQSSCAVLGGDLTSITERENNYLYTIIPDAVSNCWIGLNDRDTNNGSYTWIDNSTSNFTNWAGSTPSAGDEDCVDITRSGAGNWETVDCETTTINAFLCKRSSDVTTDTSFGVLINEGLDFQSMSGNRFLYESLTLACGGDEDDTNSCTIGLFNQTTTIAIPGTTYTYTSSNSTEQPSNQWTCDSNGIAIQLNTVNIYTPMITVSTSISYQQHTTLYPGVNNISLQISVRNFSISTNLQGRWILPNNTNSSSQTISYGTLDYEYFGLYQFYTMTWDGIEVLAIQADLIRNGYFVTSTVSTSSTAIQNDSTIVLKEATTMIECSISNLGDSIQWYYKATKDDMEMNRNSSSTFSIETGISSLTVNSMKPVTIAV</sequence>
<proteinExistence type="predicted"/>